<comment type="caution">
    <text evidence="1">The sequence shown here is derived from an EMBL/GenBank/DDBJ whole genome shotgun (WGS) entry which is preliminary data.</text>
</comment>
<protein>
    <submittedName>
        <fullName evidence="1">Uncharacterized protein</fullName>
    </submittedName>
</protein>
<reference evidence="1 2" key="1">
    <citation type="journal article" date="2015" name="Genome Announc.">
        <title>Expanding the biotechnology potential of lactobacilli through comparative genomics of 213 strains and associated genera.</title>
        <authorList>
            <person name="Sun Z."/>
            <person name="Harris H.M."/>
            <person name="McCann A."/>
            <person name="Guo C."/>
            <person name="Argimon S."/>
            <person name="Zhang W."/>
            <person name="Yang X."/>
            <person name="Jeffery I.B."/>
            <person name="Cooney J.C."/>
            <person name="Kagawa T.F."/>
            <person name="Liu W."/>
            <person name="Song Y."/>
            <person name="Salvetti E."/>
            <person name="Wrobel A."/>
            <person name="Rasinkangas P."/>
            <person name="Parkhill J."/>
            <person name="Rea M.C."/>
            <person name="O'Sullivan O."/>
            <person name="Ritari J."/>
            <person name="Douillard F.P."/>
            <person name="Paul Ross R."/>
            <person name="Yang R."/>
            <person name="Briner A.E."/>
            <person name="Felis G.E."/>
            <person name="de Vos W.M."/>
            <person name="Barrangou R."/>
            <person name="Klaenhammer T.R."/>
            <person name="Caufield P.W."/>
            <person name="Cui Y."/>
            <person name="Zhang H."/>
            <person name="O'Toole P.W."/>
        </authorList>
    </citation>
    <scope>NUCLEOTIDE SEQUENCE [LARGE SCALE GENOMIC DNA]</scope>
    <source>
        <strain evidence="1 2">DSM 24301</strain>
    </source>
</reference>
<dbReference type="Proteomes" id="UP000050969">
    <property type="component" value="Unassembled WGS sequence"/>
</dbReference>
<accession>A0A0R2MU91</accession>
<dbReference type="Gene3D" id="1.10.357.10">
    <property type="entry name" value="Tetracycline Repressor, domain 2"/>
    <property type="match status" value="1"/>
</dbReference>
<name>A0A0R2MU91_9LACO</name>
<evidence type="ECO:0000313" key="1">
    <source>
        <dbReference type="EMBL" id="KRO15123.1"/>
    </source>
</evidence>
<gene>
    <name evidence="1" type="ORF">IV56_GL000211</name>
</gene>
<dbReference type="PATRIC" id="fig|1293598.4.peg.225"/>
<organism evidence="1 2">
    <name type="scientific">Lacticaseibacillus saniviri JCM 17471 = DSM 24301</name>
    <dbReference type="NCBI Taxonomy" id="1293598"/>
    <lineage>
        <taxon>Bacteria</taxon>
        <taxon>Bacillati</taxon>
        <taxon>Bacillota</taxon>
        <taxon>Bacilli</taxon>
        <taxon>Lactobacillales</taxon>
        <taxon>Lactobacillaceae</taxon>
        <taxon>Lacticaseibacillus</taxon>
    </lineage>
</organism>
<dbReference type="RefSeq" id="WP_054776765.1">
    <property type="nucleotide sequence ID" value="NZ_BBBX01000003.1"/>
</dbReference>
<proteinExistence type="predicted"/>
<evidence type="ECO:0000313" key="2">
    <source>
        <dbReference type="Proteomes" id="UP000050969"/>
    </source>
</evidence>
<keyword evidence="2" id="KW-1185">Reference proteome</keyword>
<sequence>MNQNLDPTLPPRERLEAYLNVVNEFAVSHMDAIDLIEQFANSPMATELNISTEESYLGFEPPYI</sequence>
<dbReference type="EMBL" id="JQCE01000075">
    <property type="protein sequence ID" value="KRO15123.1"/>
    <property type="molecule type" value="Genomic_DNA"/>
</dbReference>
<dbReference type="AlphaFoldDB" id="A0A0R2MU91"/>